<dbReference type="EMBL" id="MDYP01000021">
    <property type="protein sequence ID" value="OQE05937.1"/>
    <property type="molecule type" value="Genomic_DNA"/>
</dbReference>
<comment type="caution">
    <text evidence="1">The sequence shown here is derived from an EMBL/GenBank/DDBJ whole genome shotgun (WGS) entry which is preliminary data.</text>
</comment>
<name>A0A1V6RVY4_9EURO</name>
<reference evidence="2" key="1">
    <citation type="journal article" date="2017" name="Nat. Microbiol.">
        <title>Global analysis of biosynthetic gene clusters reveals vast potential of secondary metabolite production in Penicillium species.</title>
        <authorList>
            <person name="Nielsen J.C."/>
            <person name="Grijseels S."/>
            <person name="Prigent S."/>
            <person name="Ji B."/>
            <person name="Dainat J."/>
            <person name="Nielsen K.F."/>
            <person name="Frisvad J.C."/>
            <person name="Workman M."/>
            <person name="Nielsen J."/>
        </authorList>
    </citation>
    <scope>NUCLEOTIDE SEQUENCE [LARGE SCALE GENOMIC DNA]</scope>
    <source>
        <strain evidence="2">IBT 29486</strain>
    </source>
</reference>
<evidence type="ECO:0000313" key="2">
    <source>
        <dbReference type="Proteomes" id="UP000191518"/>
    </source>
</evidence>
<dbReference type="AlphaFoldDB" id="A0A1V6RVY4"/>
<dbReference type="STRING" id="29845.A0A1V6RVY4"/>
<sequence length="200" mass="21584">MIHFKAPYLNKVFYINLGKSIKYFFNHTPIAQFIGIFLPRPYHTTSIMFKSMSAARFAPLLRTRVATQTTPSFQAIRCISATAPCNKGPIDLTKETLKKVDRTVADAAVKGINTGEKVTHKVKDVVGSVKEKGGEVKGEAAEYTGKSKGKAAEALGEAKGAVGQAKGKGEELKGEAAGYADKGKIKAEEALNEANEKTKY</sequence>
<gene>
    <name evidence="1" type="ORF">PENVUL_c021G10328</name>
</gene>
<organism evidence="1 2">
    <name type="scientific">Penicillium vulpinum</name>
    <dbReference type="NCBI Taxonomy" id="29845"/>
    <lineage>
        <taxon>Eukaryota</taxon>
        <taxon>Fungi</taxon>
        <taxon>Dikarya</taxon>
        <taxon>Ascomycota</taxon>
        <taxon>Pezizomycotina</taxon>
        <taxon>Eurotiomycetes</taxon>
        <taxon>Eurotiomycetidae</taxon>
        <taxon>Eurotiales</taxon>
        <taxon>Aspergillaceae</taxon>
        <taxon>Penicillium</taxon>
    </lineage>
</organism>
<evidence type="ECO:0000313" key="1">
    <source>
        <dbReference type="EMBL" id="OQE05937.1"/>
    </source>
</evidence>
<protein>
    <submittedName>
        <fullName evidence="1">Uncharacterized protein</fullName>
    </submittedName>
</protein>
<dbReference type="Proteomes" id="UP000191518">
    <property type="component" value="Unassembled WGS sequence"/>
</dbReference>
<proteinExistence type="predicted"/>
<accession>A0A1V6RVY4</accession>
<keyword evidence="2" id="KW-1185">Reference proteome</keyword>